<keyword evidence="3" id="KW-0808">Transferase</keyword>
<dbReference type="SUPFAM" id="SSF56112">
    <property type="entry name" value="Protein kinase-like (PK-like)"/>
    <property type="match status" value="2"/>
</dbReference>
<dbReference type="EMBL" id="FPCG01000001">
    <property type="protein sequence ID" value="SFV20159.1"/>
    <property type="molecule type" value="Genomic_DNA"/>
</dbReference>
<gene>
    <name evidence="3" type="ORF">SAMN04487966_101176</name>
</gene>
<feature type="compositionally biased region" description="Low complexity" evidence="1">
    <location>
        <begin position="400"/>
        <end position="427"/>
    </location>
</feature>
<dbReference type="PANTHER" id="PTHR21310">
    <property type="entry name" value="AMINOGLYCOSIDE PHOSPHOTRANSFERASE-RELATED-RELATED"/>
    <property type="match status" value="1"/>
</dbReference>
<dbReference type="OrthoDB" id="7842280at2"/>
<feature type="region of interest" description="Disordered" evidence="1">
    <location>
        <begin position="399"/>
        <end position="427"/>
    </location>
</feature>
<keyword evidence="4" id="KW-1185">Reference proteome</keyword>
<feature type="domain" description="Aminoglycoside phosphotransferase" evidence="2">
    <location>
        <begin position="568"/>
        <end position="713"/>
    </location>
</feature>
<evidence type="ECO:0000313" key="3">
    <source>
        <dbReference type="EMBL" id="SFV20159.1"/>
    </source>
</evidence>
<dbReference type="RefSeq" id="WP_091692941.1">
    <property type="nucleotide sequence ID" value="NZ_FPCG01000001.1"/>
</dbReference>
<dbReference type="STRING" id="574650.SAMN04487966_101176"/>
<dbReference type="Pfam" id="PF01636">
    <property type="entry name" value="APH"/>
    <property type="match status" value="2"/>
</dbReference>
<dbReference type="InterPro" id="IPR011009">
    <property type="entry name" value="Kinase-like_dom_sf"/>
</dbReference>
<dbReference type="InterPro" id="IPR051678">
    <property type="entry name" value="AGP_Transferase"/>
</dbReference>
<sequence>MSASEIPSQVPSTAEADAHLIGLARLEGAERLFSDAALSQAVGRPVTATHLRLKPGQSVTVAWQSTGAGPAEHGWAQVTADSDKIRKTLSRAEKAHCPDQVTVHELPGSVLLIGSVWTDPKLAVELHRAHRRQAQARGSDEPWQVLRFNPGRRLVARAGQDVLRVHTSPLDGPTGMVQTVRRWRSWDLPVLPLRSLGGHGTAASSPFWGAGDALALPHPDTARAAGELIGRLHSRRAARSPLPAVPLRVRSSAESVAESAPWLAEAARALAARLEPLLLRDLSDSPAVELHGDLSPDQLLVATPGSTEVRLIDVDRAGAGPAARDLGSWLAACRRQGTPEIGEAFLNGYAAHAPLPEDRTIAAWESSAHLLAALDPLRHRAPDWPQRVTERLQGALDALPRPTASAGGPSSSPTRAQPATADPDAPAALPDVVVTAEGTAWRVERVWPGKTDEPDAPLSVEVRADGALRAGLWTPRGLELFPAGRDRRLPALEPLVQQGAEVVSHRPRRRAVVRHQVSLGAVRYTKIVRAGRAEAILDGISRAAAFERGFRTPAVLGSTEATVTFAELDGRSLHRPDLFSGADWERAWSEVMDALEAARLPVSGCGSGIPEHGPAEEAGVLRDWTDRAAPWVRDLAAFREAMEQTYAGLEDVGQGDSNALVPTHRDLHDKQLVWSAEHSPGPGLLDVDTACLGHPALDLGNLRAHAQWRRRQGVWSAERAETVIRAVDGLAARTGVEEAVLGLFERAALLRIRCVYAFRPVYAGAAEELQRQLPA</sequence>
<reference evidence="3 4" key="1">
    <citation type="submission" date="2016-10" db="EMBL/GenBank/DDBJ databases">
        <authorList>
            <person name="de Groot N.N."/>
        </authorList>
    </citation>
    <scope>NUCLEOTIDE SEQUENCE [LARGE SCALE GENOMIC DNA]</scope>
    <source>
        <strain evidence="3 4">CGMCC 1.7054</strain>
    </source>
</reference>
<proteinExistence type="predicted"/>
<name>A0A1I7MDZ6_9MICC</name>
<accession>A0A1I7MDZ6</accession>
<dbReference type="Proteomes" id="UP000198881">
    <property type="component" value="Unassembled WGS sequence"/>
</dbReference>
<dbReference type="Gene3D" id="3.90.1200.10">
    <property type="match status" value="2"/>
</dbReference>
<dbReference type="AlphaFoldDB" id="A0A1I7MDZ6"/>
<protein>
    <submittedName>
        <fullName evidence="3">Phosphotransferase enzyme family protein</fullName>
    </submittedName>
</protein>
<dbReference type="InterPro" id="IPR002575">
    <property type="entry name" value="Aminoglycoside_PTrfase"/>
</dbReference>
<feature type="domain" description="Aminoglycoside phosphotransferase" evidence="2">
    <location>
        <begin position="219"/>
        <end position="351"/>
    </location>
</feature>
<evidence type="ECO:0000256" key="1">
    <source>
        <dbReference type="SAM" id="MobiDB-lite"/>
    </source>
</evidence>
<evidence type="ECO:0000313" key="4">
    <source>
        <dbReference type="Proteomes" id="UP000198881"/>
    </source>
</evidence>
<dbReference type="GO" id="GO:0016740">
    <property type="term" value="F:transferase activity"/>
    <property type="evidence" value="ECO:0007669"/>
    <property type="project" value="UniProtKB-KW"/>
</dbReference>
<organism evidence="3 4">
    <name type="scientific">Micrococcus terreus</name>
    <dbReference type="NCBI Taxonomy" id="574650"/>
    <lineage>
        <taxon>Bacteria</taxon>
        <taxon>Bacillati</taxon>
        <taxon>Actinomycetota</taxon>
        <taxon>Actinomycetes</taxon>
        <taxon>Micrococcales</taxon>
        <taxon>Micrococcaceae</taxon>
        <taxon>Micrococcus</taxon>
    </lineage>
</organism>
<evidence type="ECO:0000259" key="2">
    <source>
        <dbReference type="Pfam" id="PF01636"/>
    </source>
</evidence>